<accession>A0ABQ9XD65</accession>
<organism evidence="1 2">
    <name type="scientific">Blattamonas nauphoetae</name>
    <dbReference type="NCBI Taxonomy" id="2049346"/>
    <lineage>
        <taxon>Eukaryota</taxon>
        <taxon>Metamonada</taxon>
        <taxon>Preaxostyla</taxon>
        <taxon>Oxymonadida</taxon>
        <taxon>Blattamonas</taxon>
    </lineage>
</organism>
<name>A0ABQ9XD65_9EUKA</name>
<reference evidence="1 2" key="1">
    <citation type="journal article" date="2022" name="bioRxiv">
        <title>Genomics of Preaxostyla Flagellates Illuminates Evolutionary Transitions and the Path Towards Mitochondrial Loss.</title>
        <authorList>
            <person name="Novak L.V.F."/>
            <person name="Treitli S.C."/>
            <person name="Pyrih J."/>
            <person name="Halakuc P."/>
            <person name="Pipaliya S.V."/>
            <person name="Vacek V."/>
            <person name="Brzon O."/>
            <person name="Soukal P."/>
            <person name="Eme L."/>
            <person name="Dacks J.B."/>
            <person name="Karnkowska A."/>
            <person name="Elias M."/>
            <person name="Hampl V."/>
        </authorList>
    </citation>
    <scope>NUCLEOTIDE SEQUENCE [LARGE SCALE GENOMIC DNA]</scope>
    <source>
        <strain evidence="1">NAU3</strain>
        <tissue evidence="1">Gut</tissue>
    </source>
</reference>
<comment type="caution">
    <text evidence="1">The sequence shown here is derived from an EMBL/GenBank/DDBJ whole genome shotgun (WGS) entry which is preliminary data.</text>
</comment>
<protein>
    <submittedName>
        <fullName evidence="1">Uncharacterized protein</fullName>
    </submittedName>
</protein>
<keyword evidence="2" id="KW-1185">Reference proteome</keyword>
<evidence type="ECO:0000313" key="2">
    <source>
        <dbReference type="Proteomes" id="UP001281761"/>
    </source>
</evidence>
<sequence length="226" mass="26406">MEDITLAGTDLAFSQSKWKRYRREKDTVKGCDAIAECGSTQDDELFWQKTSDQLRVVLGTITTNIKMRRKILRGVVLHEILIPVEPYLVQISRNSHLLSWNDESKNTLEFLTEIFDMGAFHQHTLDFICSSGIPMAFQSLLSKMEDDDIRFDILEEIVRYIFNWKLNRGGLWHRGNIVWQTLEREGFRDHLEQYLLHDKSSNDGETVRDKSFKIINFMGMNAPQSE</sequence>
<dbReference type="Proteomes" id="UP001281761">
    <property type="component" value="Unassembled WGS sequence"/>
</dbReference>
<gene>
    <name evidence="1" type="ORF">BLNAU_15835</name>
</gene>
<proteinExistence type="predicted"/>
<dbReference type="EMBL" id="JARBJD010000160">
    <property type="protein sequence ID" value="KAK2949232.1"/>
    <property type="molecule type" value="Genomic_DNA"/>
</dbReference>
<evidence type="ECO:0000313" key="1">
    <source>
        <dbReference type="EMBL" id="KAK2949232.1"/>
    </source>
</evidence>